<sequence length="142" mass="16055">METGILLPHISEKKSKKSKTTDVRSSDTKVKSLKKMKQVPVIEPKPIQLEPVIPDTQVTEKEVIPSKAGVFKRIKMKSKRSEDHQRMVVDMAKHISKKKKHKLILSSDSTADEIEVIPETPEPVLINEPFKVDTLVTQPPEV</sequence>
<organism evidence="2 3">
    <name type="scientific">Lactuca saligna</name>
    <name type="common">Willowleaf lettuce</name>
    <dbReference type="NCBI Taxonomy" id="75948"/>
    <lineage>
        <taxon>Eukaryota</taxon>
        <taxon>Viridiplantae</taxon>
        <taxon>Streptophyta</taxon>
        <taxon>Embryophyta</taxon>
        <taxon>Tracheophyta</taxon>
        <taxon>Spermatophyta</taxon>
        <taxon>Magnoliopsida</taxon>
        <taxon>eudicotyledons</taxon>
        <taxon>Gunneridae</taxon>
        <taxon>Pentapetalae</taxon>
        <taxon>asterids</taxon>
        <taxon>campanulids</taxon>
        <taxon>Asterales</taxon>
        <taxon>Asteraceae</taxon>
        <taxon>Cichorioideae</taxon>
        <taxon>Cichorieae</taxon>
        <taxon>Lactucinae</taxon>
        <taxon>Lactuca</taxon>
    </lineage>
</organism>
<gene>
    <name evidence="2" type="ORF">LSALG_LOCUS23398</name>
</gene>
<dbReference type="Proteomes" id="UP001177003">
    <property type="component" value="Chromosome 5"/>
</dbReference>
<feature type="region of interest" description="Disordered" evidence="1">
    <location>
        <begin position="1"/>
        <end position="37"/>
    </location>
</feature>
<dbReference type="EMBL" id="OX465081">
    <property type="protein sequence ID" value="CAI9283826.1"/>
    <property type="molecule type" value="Genomic_DNA"/>
</dbReference>
<evidence type="ECO:0000313" key="2">
    <source>
        <dbReference type="EMBL" id="CAI9283826.1"/>
    </source>
</evidence>
<keyword evidence="3" id="KW-1185">Reference proteome</keyword>
<proteinExistence type="predicted"/>
<dbReference type="AlphaFoldDB" id="A0AA36E5I4"/>
<name>A0AA36E5I4_LACSI</name>
<reference evidence="2" key="1">
    <citation type="submission" date="2023-04" db="EMBL/GenBank/DDBJ databases">
        <authorList>
            <person name="Vijverberg K."/>
            <person name="Xiong W."/>
            <person name="Schranz E."/>
        </authorList>
    </citation>
    <scope>NUCLEOTIDE SEQUENCE</scope>
</reference>
<evidence type="ECO:0000313" key="3">
    <source>
        <dbReference type="Proteomes" id="UP001177003"/>
    </source>
</evidence>
<evidence type="ECO:0000256" key="1">
    <source>
        <dbReference type="SAM" id="MobiDB-lite"/>
    </source>
</evidence>
<accession>A0AA36E5I4</accession>
<protein>
    <submittedName>
        <fullName evidence="2">Uncharacterized protein</fullName>
    </submittedName>
</protein>
<feature type="compositionally biased region" description="Basic and acidic residues" evidence="1">
    <location>
        <begin position="19"/>
        <end position="30"/>
    </location>
</feature>